<keyword evidence="1" id="KW-0472">Membrane</keyword>
<sequence length="90" mass="9890">MSKTTNGFKVALLWANTIHLDVYGVVIAITNCAWFPVLYFFGNDEAVASPVPTGAGERLSTARRSSLRQGKQFEAFAAFGLLLAFRIKSY</sequence>
<dbReference type="KEGG" id="blac:94349275"/>
<dbReference type="RefSeq" id="XP_067815798.1">
    <property type="nucleotide sequence ID" value="XM_067963604.1"/>
</dbReference>
<feature type="transmembrane region" description="Helical" evidence="1">
    <location>
        <begin position="20"/>
        <end position="41"/>
    </location>
</feature>
<organism evidence="2 3">
    <name type="scientific">Bremia lactucae</name>
    <name type="common">Lettuce downy mildew</name>
    <dbReference type="NCBI Taxonomy" id="4779"/>
    <lineage>
        <taxon>Eukaryota</taxon>
        <taxon>Sar</taxon>
        <taxon>Stramenopiles</taxon>
        <taxon>Oomycota</taxon>
        <taxon>Peronosporomycetes</taxon>
        <taxon>Peronosporales</taxon>
        <taxon>Peronosporaceae</taxon>
        <taxon>Bremia</taxon>
    </lineage>
</organism>
<gene>
    <name evidence="2" type="ORF">CCR75_005523</name>
</gene>
<dbReference type="AlphaFoldDB" id="A0A976IC94"/>
<dbReference type="Proteomes" id="UP000294530">
    <property type="component" value="Unassembled WGS sequence"/>
</dbReference>
<keyword evidence="1" id="KW-0812">Transmembrane</keyword>
<proteinExistence type="predicted"/>
<reference evidence="2 3" key="1">
    <citation type="journal article" date="2021" name="Genome Biol.">
        <title>AFLAP: assembly-free linkage analysis pipeline using k-mers from genome sequencing data.</title>
        <authorList>
            <person name="Fletcher K."/>
            <person name="Zhang L."/>
            <person name="Gil J."/>
            <person name="Han R."/>
            <person name="Cavanaugh K."/>
            <person name="Michelmore R."/>
        </authorList>
    </citation>
    <scope>NUCLEOTIDE SEQUENCE [LARGE SCALE GENOMIC DNA]</scope>
    <source>
        <strain evidence="2 3">SF5</strain>
    </source>
</reference>
<accession>A0A976IC94</accession>
<name>A0A976IC94_BRELC</name>
<evidence type="ECO:0000313" key="2">
    <source>
        <dbReference type="EMBL" id="TDH66299.1"/>
    </source>
</evidence>
<evidence type="ECO:0000256" key="1">
    <source>
        <dbReference type="SAM" id="Phobius"/>
    </source>
</evidence>
<evidence type="ECO:0000313" key="3">
    <source>
        <dbReference type="Proteomes" id="UP000294530"/>
    </source>
</evidence>
<keyword evidence="1" id="KW-1133">Transmembrane helix</keyword>
<keyword evidence="3" id="KW-1185">Reference proteome</keyword>
<protein>
    <submittedName>
        <fullName evidence="2">Uncharacterized protein</fullName>
    </submittedName>
</protein>
<dbReference type="EMBL" id="SHOA02000018">
    <property type="protein sequence ID" value="TDH66299.1"/>
    <property type="molecule type" value="Genomic_DNA"/>
</dbReference>
<comment type="caution">
    <text evidence="2">The sequence shown here is derived from an EMBL/GenBank/DDBJ whole genome shotgun (WGS) entry which is preliminary data.</text>
</comment>
<dbReference type="GeneID" id="94349275"/>